<dbReference type="RefSeq" id="WP_096920346.1">
    <property type="nucleotide sequence ID" value="NZ_CP029487.1"/>
</dbReference>
<dbReference type="Proteomes" id="UP000218387">
    <property type="component" value="Chromosome"/>
</dbReference>
<keyword evidence="2" id="KW-1185">Reference proteome</keyword>
<evidence type="ECO:0000313" key="1">
    <source>
        <dbReference type="EMBL" id="QCT71373.1"/>
    </source>
</evidence>
<dbReference type="KEGG" id="emt:CPZ25_008525"/>
<protein>
    <submittedName>
        <fullName evidence="1">Uncharacterized protein</fullName>
    </submittedName>
</protein>
<evidence type="ECO:0000313" key="2">
    <source>
        <dbReference type="Proteomes" id="UP000218387"/>
    </source>
</evidence>
<sequence length="158" mass="17410">MKCLIEGRMICRTIYLVLSILLILGSTVTVYANTGTSTDMMDKNSAEQPIVRKLDCVLAGQKDSADSLTTELSLDFSLESQKEAESFTLEAPKEGLKIADQKTAVPVYAGDISEKGMETAALSDEKIGDYTIKDGKIQVVFDENLKPKKDMPFLEELY</sequence>
<reference evidence="1 2" key="1">
    <citation type="submission" date="2018-05" db="EMBL/GenBank/DDBJ databases">
        <title>Genome comparison of Eubacterium sp.</title>
        <authorList>
            <person name="Feng Y."/>
            <person name="Sanchez-Andrea I."/>
            <person name="Stams A.J.M."/>
            <person name="De Vos W.M."/>
        </authorList>
    </citation>
    <scope>NUCLEOTIDE SEQUENCE [LARGE SCALE GENOMIC DNA]</scope>
    <source>
        <strain evidence="1 2">YI</strain>
    </source>
</reference>
<dbReference type="AlphaFoldDB" id="A0A4P9C7G7"/>
<dbReference type="EMBL" id="CP029487">
    <property type="protein sequence ID" value="QCT71373.1"/>
    <property type="molecule type" value="Genomic_DNA"/>
</dbReference>
<organism evidence="1 2">
    <name type="scientific">Eubacterium maltosivorans</name>
    <dbReference type="NCBI Taxonomy" id="2041044"/>
    <lineage>
        <taxon>Bacteria</taxon>
        <taxon>Bacillati</taxon>
        <taxon>Bacillota</taxon>
        <taxon>Clostridia</taxon>
        <taxon>Eubacteriales</taxon>
        <taxon>Eubacteriaceae</taxon>
        <taxon>Eubacterium</taxon>
    </lineage>
</organism>
<name>A0A4P9C7G7_EUBML</name>
<accession>A0A4P9C7G7</accession>
<gene>
    <name evidence="1" type="ORF">CPZ25_008525</name>
</gene>
<proteinExistence type="predicted"/>